<dbReference type="EMBL" id="JAULSU010000005">
    <property type="protein sequence ID" value="KAK0617326.1"/>
    <property type="molecule type" value="Genomic_DNA"/>
</dbReference>
<keyword evidence="3" id="KW-1185">Reference proteome</keyword>
<protein>
    <submittedName>
        <fullName evidence="2">Uncharacterized protein</fullName>
    </submittedName>
</protein>
<evidence type="ECO:0000313" key="2">
    <source>
        <dbReference type="EMBL" id="KAK0617326.1"/>
    </source>
</evidence>
<feature type="region of interest" description="Disordered" evidence="1">
    <location>
        <begin position="51"/>
        <end position="70"/>
    </location>
</feature>
<evidence type="ECO:0000256" key="1">
    <source>
        <dbReference type="SAM" id="MobiDB-lite"/>
    </source>
</evidence>
<evidence type="ECO:0000313" key="3">
    <source>
        <dbReference type="Proteomes" id="UP001175000"/>
    </source>
</evidence>
<sequence>MDANLGSHWGDKGNSWRGPLGLPLHTGSTGRDRAGRRLKAAHALRQAYRKRTSLRARRHSQRPSRVAGRGGRLAANRVHFITSHVCQLVGWGYPFSTGGCRFPLFVAPLLSFPSSPEPSSNTQKKEACFDPGGSGPPWLIPRTRHGKPGLSSTREPVPRRLGANDADKPVLSYPRFDHHIDPPIRAQLQDRLIYGPAYR</sequence>
<feature type="region of interest" description="Disordered" evidence="1">
    <location>
        <begin position="114"/>
        <end position="169"/>
    </location>
</feature>
<gene>
    <name evidence="2" type="ORF">B0T14DRAFT_265263</name>
</gene>
<accession>A0AA39WL25</accession>
<dbReference type="Proteomes" id="UP001175000">
    <property type="component" value="Unassembled WGS sequence"/>
</dbReference>
<dbReference type="AlphaFoldDB" id="A0AA39WL25"/>
<comment type="caution">
    <text evidence="2">The sequence shown here is derived from an EMBL/GenBank/DDBJ whole genome shotgun (WGS) entry which is preliminary data.</text>
</comment>
<name>A0AA39WL25_9PEZI</name>
<feature type="compositionally biased region" description="Basic residues" evidence="1">
    <location>
        <begin position="51"/>
        <end position="62"/>
    </location>
</feature>
<organism evidence="2 3">
    <name type="scientific">Immersiella caudata</name>
    <dbReference type="NCBI Taxonomy" id="314043"/>
    <lineage>
        <taxon>Eukaryota</taxon>
        <taxon>Fungi</taxon>
        <taxon>Dikarya</taxon>
        <taxon>Ascomycota</taxon>
        <taxon>Pezizomycotina</taxon>
        <taxon>Sordariomycetes</taxon>
        <taxon>Sordariomycetidae</taxon>
        <taxon>Sordariales</taxon>
        <taxon>Lasiosphaeriaceae</taxon>
        <taxon>Immersiella</taxon>
    </lineage>
</organism>
<proteinExistence type="predicted"/>
<reference evidence="2" key="1">
    <citation type="submission" date="2023-06" db="EMBL/GenBank/DDBJ databases">
        <title>Genome-scale phylogeny and comparative genomics of the fungal order Sordariales.</title>
        <authorList>
            <consortium name="Lawrence Berkeley National Laboratory"/>
            <person name="Hensen N."/>
            <person name="Bonometti L."/>
            <person name="Westerberg I."/>
            <person name="Brannstrom I.O."/>
            <person name="Guillou S."/>
            <person name="Cros-Aarteil S."/>
            <person name="Calhoun S."/>
            <person name="Haridas S."/>
            <person name="Kuo A."/>
            <person name="Mondo S."/>
            <person name="Pangilinan J."/>
            <person name="Riley R."/>
            <person name="Labutti K."/>
            <person name="Andreopoulos B."/>
            <person name="Lipzen A."/>
            <person name="Chen C."/>
            <person name="Yanf M."/>
            <person name="Daum C."/>
            <person name="Ng V."/>
            <person name="Clum A."/>
            <person name="Steindorff A."/>
            <person name="Ohm R."/>
            <person name="Martin F."/>
            <person name="Silar P."/>
            <person name="Natvig D."/>
            <person name="Lalanne C."/>
            <person name="Gautier V."/>
            <person name="Ament-Velasquez S.L."/>
            <person name="Kruys A."/>
            <person name="Hutchinson M.I."/>
            <person name="Powell A.J."/>
            <person name="Barry K."/>
            <person name="Miller A.N."/>
            <person name="Grigoriev I.V."/>
            <person name="Debuchy R."/>
            <person name="Gladieux P."/>
            <person name="Thoren M.H."/>
            <person name="Johannesson H."/>
        </authorList>
    </citation>
    <scope>NUCLEOTIDE SEQUENCE</scope>
    <source>
        <strain evidence="2">CBS 606.72</strain>
    </source>
</reference>